<dbReference type="EMBL" id="BPVZ01000034">
    <property type="protein sequence ID" value="GKV11575.1"/>
    <property type="molecule type" value="Genomic_DNA"/>
</dbReference>
<evidence type="ECO:0000256" key="1">
    <source>
        <dbReference type="SAM" id="MobiDB-lite"/>
    </source>
</evidence>
<name>A0AAV5JME7_9ROSI</name>
<reference evidence="2 3" key="1">
    <citation type="journal article" date="2021" name="Commun. Biol.">
        <title>The genome of Shorea leprosula (Dipterocarpaceae) highlights the ecological relevance of drought in aseasonal tropical rainforests.</title>
        <authorList>
            <person name="Ng K.K.S."/>
            <person name="Kobayashi M.J."/>
            <person name="Fawcett J.A."/>
            <person name="Hatakeyama M."/>
            <person name="Paape T."/>
            <person name="Ng C.H."/>
            <person name="Ang C.C."/>
            <person name="Tnah L.H."/>
            <person name="Lee C.T."/>
            <person name="Nishiyama T."/>
            <person name="Sese J."/>
            <person name="O'Brien M.J."/>
            <person name="Copetti D."/>
            <person name="Mohd Noor M.I."/>
            <person name="Ong R.C."/>
            <person name="Putra M."/>
            <person name="Sireger I.Z."/>
            <person name="Indrioko S."/>
            <person name="Kosugi Y."/>
            <person name="Izuno A."/>
            <person name="Isagi Y."/>
            <person name="Lee S.L."/>
            <person name="Shimizu K.K."/>
        </authorList>
    </citation>
    <scope>NUCLEOTIDE SEQUENCE [LARGE SCALE GENOMIC DNA]</scope>
    <source>
        <strain evidence="2">214</strain>
    </source>
</reference>
<feature type="region of interest" description="Disordered" evidence="1">
    <location>
        <begin position="154"/>
        <end position="181"/>
    </location>
</feature>
<feature type="compositionally biased region" description="Basic and acidic residues" evidence="1">
    <location>
        <begin position="167"/>
        <end position="177"/>
    </location>
</feature>
<protein>
    <submittedName>
        <fullName evidence="2">Uncharacterized protein</fullName>
    </submittedName>
</protein>
<sequence length="440" mass="49742">MSFEETLSVEGSEEARALEYSDVGMTSESFDSERTEEGVGRSEMVMVEGDGVRQYESEFRTKDSLGYLVKSYEISSGVLIRPAEVEERACSAPQDHWMPIKGGEVGEGGGDLVNIMYLTSSNVIKAAELYGPSALSEAEMDKFLSAAEGVAIPKKSRKKSRTSTNEASEKRVGKELVHSNSAGVQKVLPRPELKRKGSEELRALQKKKKMVEKEVRGDKVMEFVPQPPPIELDPELKEIEVKEAEAKEEVLRYVGATVVKHTLESASWVNALAQEFVENVKERTLLRSSFLKREKGRSLKASTRVRRKKKKKKMKDAVVKLKKNVELLLHNAIEEHIVDFLRFGTFENIVNLYRLPTAILAFTDCRKKVKSQYPKVDVTSVTFGEQEEKVEENGESMLADFRPKVTLRWDHDVQGHTIFPLNFDFEFVVVEEEVTEVEDI</sequence>
<comment type="caution">
    <text evidence="2">The sequence shown here is derived from an EMBL/GenBank/DDBJ whole genome shotgun (WGS) entry which is preliminary data.</text>
</comment>
<organism evidence="2 3">
    <name type="scientific">Rubroshorea leprosula</name>
    <dbReference type="NCBI Taxonomy" id="152421"/>
    <lineage>
        <taxon>Eukaryota</taxon>
        <taxon>Viridiplantae</taxon>
        <taxon>Streptophyta</taxon>
        <taxon>Embryophyta</taxon>
        <taxon>Tracheophyta</taxon>
        <taxon>Spermatophyta</taxon>
        <taxon>Magnoliopsida</taxon>
        <taxon>eudicotyledons</taxon>
        <taxon>Gunneridae</taxon>
        <taxon>Pentapetalae</taxon>
        <taxon>rosids</taxon>
        <taxon>malvids</taxon>
        <taxon>Malvales</taxon>
        <taxon>Dipterocarpaceae</taxon>
        <taxon>Rubroshorea</taxon>
    </lineage>
</organism>
<feature type="region of interest" description="Disordered" evidence="1">
    <location>
        <begin position="1"/>
        <end position="40"/>
    </location>
</feature>
<accession>A0AAV5JME7</accession>
<keyword evidence="3" id="KW-1185">Reference proteome</keyword>
<feature type="compositionally biased region" description="Basic and acidic residues" evidence="1">
    <location>
        <begin position="31"/>
        <end position="40"/>
    </location>
</feature>
<dbReference type="AlphaFoldDB" id="A0AAV5JME7"/>
<evidence type="ECO:0000313" key="2">
    <source>
        <dbReference type="EMBL" id="GKV11575.1"/>
    </source>
</evidence>
<evidence type="ECO:0000313" key="3">
    <source>
        <dbReference type="Proteomes" id="UP001054252"/>
    </source>
</evidence>
<proteinExistence type="predicted"/>
<gene>
    <name evidence="2" type="ORF">SLEP1_g22823</name>
</gene>
<dbReference type="Proteomes" id="UP001054252">
    <property type="component" value="Unassembled WGS sequence"/>
</dbReference>